<proteinExistence type="predicted"/>
<accession>A0A9P3UWS4</accession>
<protein>
    <submittedName>
        <fullName evidence="1">Uncharacterized protein</fullName>
    </submittedName>
</protein>
<organism evidence="1 2">
    <name type="scientific">Lyophyllum shimeji</name>
    <name type="common">Hon-shimeji</name>
    <name type="synonym">Tricholoma shimeji</name>
    <dbReference type="NCBI Taxonomy" id="47721"/>
    <lineage>
        <taxon>Eukaryota</taxon>
        <taxon>Fungi</taxon>
        <taxon>Dikarya</taxon>
        <taxon>Basidiomycota</taxon>
        <taxon>Agaricomycotina</taxon>
        <taxon>Agaricomycetes</taxon>
        <taxon>Agaricomycetidae</taxon>
        <taxon>Agaricales</taxon>
        <taxon>Tricholomatineae</taxon>
        <taxon>Lyophyllaceae</taxon>
        <taxon>Lyophyllum</taxon>
    </lineage>
</organism>
<dbReference type="EMBL" id="BRPK01000022">
    <property type="protein sequence ID" value="GLB45401.1"/>
    <property type="molecule type" value="Genomic_DNA"/>
</dbReference>
<gene>
    <name evidence="1" type="ORF">LshimejAT787_2200640</name>
</gene>
<dbReference type="AlphaFoldDB" id="A0A9P3UWS4"/>
<dbReference type="OrthoDB" id="3067692at2759"/>
<comment type="caution">
    <text evidence="1">The sequence shown here is derived from an EMBL/GenBank/DDBJ whole genome shotgun (WGS) entry which is preliminary data.</text>
</comment>
<sequence>MQEAAAFQFVLHITPYKGFPSTDTSFRRGMAAREVYLPCDSPRLVILSIRIASVKTTGRDVCRTASAGHGRQKTVTRSSRKCEKRRLQVNQCLSLPDEVEWCDEGRSDEGEEVGVGKIGIFTRQLGFGIQ</sequence>
<name>A0A9P3UWS4_LYOSH</name>
<reference evidence="1" key="1">
    <citation type="submission" date="2022-07" db="EMBL/GenBank/DDBJ databases">
        <title>The genome of Lyophyllum shimeji provides insight into the initial evolution of ectomycorrhizal fungal genome.</title>
        <authorList>
            <person name="Kobayashi Y."/>
            <person name="Shibata T."/>
            <person name="Hirakawa H."/>
            <person name="Shigenobu S."/>
            <person name="Nishiyama T."/>
            <person name="Yamada A."/>
            <person name="Hasebe M."/>
            <person name="Kawaguchi M."/>
        </authorList>
    </citation>
    <scope>NUCLEOTIDE SEQUENCE</scope>
    <source>
        <strain evidence="1">AT787</strain>
    </source>
</reference>
<evidence type="ECO:0000313" key="1">
    <source>
        <dbReference type="EMBL" id="GLB45401.1"/>
    </source>
</evidence>
<dbReference type="Proteomes" id="UP001063166">
    <property type="component" value="Unassembled WGS sequence"/>
</dbReference>
<keyword evidence="2" id="KW-1185">Reference proteome</keyword>
<evidence type="ECO:0000313" key="2">
    <source>
        <dbReference type="Proteomes" id="UP001063166"/>
    </source>
</evidence>